<dbReference type="PANTHER" id="PTHR12128">
    <property type="entry name" value="DIHYDRODIPICOLINATE SYNTHASE"/>
    <property type="match status" value="1"/>
</dbReference>
<protein>
    <submittedName>
        <fullName evidence="5">Dihydrodipicolinate synthase family protein</fullName>
    </submittedName>
</protein>
<evidence type="ECO:0000313" key="6">
    <source>
        <dbReference type="Proteomes" id="UP000316688"/>
    </source>
</evidence>
<dbReference type="PIRSF" id="PIRSF001365">
    <property type="entry name" value="DHDPS"/>
    <property type="match status" value="1"/>
</dbReference>
<dbReference type="PANTHER" id="PTHR12128:SF72">
    <property type="entry name" value="DIHYDRODIPICOLINATE SYNTHASE"/>
    <property type="match status" value="1"/>
</dbReference>
<organism evidence="5 6">
    <name type="scientific">Spiribacter aquaticus</name>
    <dbReference type="NCBI Taxonomy" id="1935996"/>
    <lineage>
        <taxon>Bacteria</taxon>
        <taxon>Pseudomonadati</taxon>
        <taxon>Pseudomonadota</taxon>
        <taxon>Gammaproteobacteria</taxon>
        <taxon>Chromatiales</taxon>
        <taxon>Ectothiorhodospiraceae</taxon>
        <taxon>Spiribacter</taxon>
    </lineage>
</organism>
<dbReference type="RefSeq" id="WP_144347018.1">
    <property type="nucleotide sequence ID" value="NZ_VMKP01000001.1"/>
</dbReference>
<feature type="binding site" evidence="4">
    <location>
        <position position="206"/>
    </location>
    <ligand>
        <name>pyruvate</name>
        <dbReference type="ChEBI" id="CHEBI:15361"/>
    </ligand>
</feature>
<keyword evidence="1 2" id="KW-0456">Lyase</keyword>
<evidence type="ECO:0000313" key="5">
    <source>
        <dbReference type="EMBL" id="TVO66482.1"/>
    </source>
</evidence>
<evidence type="ECO:0000256" key="2">
    <source>
        <dbReference type="PIRNR" id="PIRNR001365"/>
    </source>
</evidence>
<dbReference type="InterPro" id="IPR013785">
    <property type="entry name" value="Aldolase_TIM"/>
</dbReference>
<evidence type="ECO:0000256" key="4">
    <source>
        <dbReference type="PIRSR" id="PIRSR001365-2"/>
    </source>
</evidence>
<dbReference type="Gene3D" id="3.20.20.70">
    <property type="entry name" value="Aldolase class I"/>
    <property type="match status" value="1"/>
</dbReference>
<dbReference type="AlphaFoldDB" id="A0A557RMX5"/>
<feature type="active site" description="Schiff-base intermediate with substrate" evidence="3">
    <location>
        <position position="164"/>
    </location>
</feature>
<dbReference type="SUPFAM" id="SSF51569">
    <property type="entry name" value="Aldolase"/>
    <property type="match status" value="1"/>
</dbReference>
<dbReference type="Proteomes" id="UP000316688">
    <property type="component" value="Unassembled WGS sequence"/>
</dbReference>
<comment type="caution">
    <text evidence="5">The sequence shown here is derived from an EMBL/GenBank/DDBJ whole genome shotgun (WGS) entry which is preliminary data.</text>
</comment>
<evidence type="ECO:0000256" key="3">
    <source>
        <dbReference type="PIRSR" id="PIRSR001365-1"/>
    </source>
</evidence>
<accession>A0A557RMX5</accession>
<gene>
    <name evidence="5" type="ORF">FPL11_02020</name>
</gene>
<keyword evidence="6" id="KW-1185">Reference proteome</keyword>
<feature type="active site" description="Proton donor/acceptor" evidence="3">
    <location>
        <position position="136"/>
    </location>
</feature>
<name>A0A557RMX5_9GAMM</name>
<comment type="similarity">
    <text evidence="2">Belongs to the DapA family.</text>
</comment>
<dbReference type="SMART" id="SM01130">
    <property type="entry name" value="DHDPS"/>
    <property type="match status" value="1"/>
</dbReference>
<dbReference type="PRINTS" id="PR00146">
    <property type="entry name" value="DHPICSNTHASE"/>
</dbReference>
<dbReference type="EMBL" id="VMKP01000001">
    <property type="protein sequence ID" value="TVO66482.1"/>
    <property type="molecule type" value="Genomic_DNA"/>
</dbReference>
<dbReference type="CDD" id="cd00408">
    <property type="entry name" value="DHDPS-like"/>
    <property type="match status" value="1"/>
</dbReference>
<dbReference type="InterPro" id="IPR002220">
    <property type="entry name" value="DapA-like"/>
</dbReference>
<sequence>MIPDWRGIYPAVTTQFHPDHSLDVAATEQVVGNLIRDGVHGLVMLGTCGENTSLSDEEKREVIRAACRVSAGRVPVICGVAEFTTEAACRYARDVEAIGADGIMILPAMVYKADRREIVHHISTVSNACSLPAMIYNNPASYGIDIDPETLVELSRTPGIVAVKESSEDPRRINDLINRAPDALAIMAGVDDVALECMVVGAIGWVSGFANVYPRESVAIYDHLQAGRIEPAVHLYRWMMDSLHMDTDPKLVQMIKLAEQIAGRGSETVRLPRLPLVGDERARVTAVIEQALATRPSV</sequence>
<evidence type="ECO:0000256" key="1">
    <source>
        <dbReference type="ARBA" id="ARBA00023239"/>
    </source>
</evidence>
<proteinExistence type="inferred from homology"/>
<dbReference type="GO" id="GO:0008840">
    <property type="term" value="F:4-hydroxy-tetrahydrodipicolinate synthase activity"/>
    <property type="evidence" value="ECO:0007669"/>
    <property type="project" value="TreeGrafter"/>
</dbReference>
<dbReference type="Pfam" id="PF00701">
    <property type="entry name" value="DHDPS"/>
    <property type="match status" value="1"/>
</dbReference>
<reference evidence="5 6" key="1">
    <citation type="submission" date="2019-07" db="EMBL/GenBank/DDBJ databases">
        <title>Reclasification of Spiribacter aquaticus.</title>
        <authorList>
            <person name="Leon M.J."/>
            <person name="Sanchez-Porro C."/>
            <person name="Ventosa A."/>
        </authorList>
    </citation>
    <scope>NUCLEOTIDE SEQUENCE [LARGE SCALE GENOMIC DNA]</scope>
    <source>
        <strain evidence="5 6">SP30</strain>
    </source>
</reference>